<evidence type="ECO:0000256" key="4">
    <source>
        <dbReference type="ARBA" id="ARBA00022679"/>
    </source>
</evidence>
<organism evidence="9 10">
    <name type="scientific">Dielma fastidiosa</name>
    <dbReference type="NCBI Taxonomy" id="1034346"/>
    <lineage>
        <taxon>Bacteria</taxon>
        <taxon>Bacillati</taxon>
        <taxon>Bacillota</taxon>
        <taxon>Erysipelotrichia</taxon>
        <taxon>Erysipelotrichales</taxon>
        <taxon>Erysipelotrichaceae</taxon>
        <taxon>Dielma</taxon>
    </lineage>
</organism>
<dbReference type="InterPro" id="IPR013012">
    <property type="entry name" value="PTS_EIIB_3"/>
</dbReference>
<reference evidence="9" key="1">
    <citation type="submission" date="2022-03" db="EMBL/GenBank/DDBJ databases">
        <title>First case of bacteraemia caused by Dielma fastidiosa in a patient hospitalised with diverticulitis.</title>
        <authorList>
            <person name="Forman-Ankjaer B."/>
            <person name="Hvid-Jensen F."/>
            <person name="Kobel C.M."/>
            <person name="Greve T."/>
        </authorList>
    </citation>
    <scope>NUCLEOTIDE SEQUENCE</scope>
    <source>
        <strain evidence="9">AUH_DF_2021</strain>
    </source>
</reference>
<dbReference type="InterPro" id="IPR003501">
    <property type="entry name" value="PTS_EIIB_2/3"/>
</dbReference>
<dbReference type="RefSeq" id="WP_276933475.1">
    <property type="nucleotide sequence ID" value="NZ_BAABZA010000004.1"/>
</dbReference>
<dbReference type="PROSITE" id="PS51100">
    <property type="entry name" value="PTS_EIIB_TYPE_3"/>
    <property type="match status" value="1"/>
</dbReference>
<dbReference type="EMBL" id="JALDAW010000022">
    <property type="protein sequence ID" value="MDY5169169.1"/>
    <property type="molecule type" value="Genomic_DNA"/>
</dbReference>
<evidence type="ECO:0000256" key="7">
    <source>
        <dbReference type="PROSITE-ProRule" id="PRU00423"/>
    </source>
</evidence>
<comment type="caution">
    <text evidence="9">The sequence shown here is derived from an EMBL/GenBank/DDBJ whole genome shotgun (WGS) entry which is preliminary data.</text>
</comment>
<dbReference type="Proteomes" id="UP001276902">
    <property type="component" value="Unassembled WGS sequence"/>
</dbReference>
<dbReference type="GO" id="GO:0008982">
    <property type="term" value="F:protein-N(PI)-phosphohistidine-sugar phosphotransferase activity"/>
    <property type="evidence" value="ECO:0007669"/>
    <property type="project" value="InterPro"/>
</dbReference>
<keyword evidence="1" id="KW-0813">Transport</keyword>
<dbReference type="GO" id="GO:0016301">
    <property type="term" value="F:kinase activity"/>
    <property type="evidence" value="ECO:0007669"/>
    <property type="project" value="UniProtKB-KW"/>
</dbReference>
<keyword evidence="4" id="KW-0808">Transferase</keyword>
<feature type="domain" description="PTS EIIB type-3" evidence="8">
    <location>
        <begin position="1"/>
        <end position="101"/>
    </location>
</feature>
<dbReference type="PANTHER" id="PTHR34581:SF2">
    <property type="entry name" value="PTS SYSTEM N,N'-DIACETYLCHITOBIOSE-SPECIFIC EIIB COMPONENT"/>
    <property type="match status" value="1"/>
</dbReference>
<dbReference type="InterPro" id="IPR036095">
    <property type="entry name" value="PTS_EIIB-like_sf"/>
</dbReference>
<evidence type="ECO:0000259" key="8">
    <source>
        <dbReference type="PROSITE" id="PS51100"/>
    </source>
</evidence>
<dbReference type="PANTHER" id="PTHR34581">
    <property type="entry name" value="PTS SYSTEM N,N'-DIACETYLCHITOBIOSE-SPECIFIC EIIB COMPONENT"/>
    <property type="match status" value="1"/>
</dbReference>
<keyword evidence="5" id="KW-0598">Phosphotransferase system</keyword>
<protein>
    <submittedName>
        <fullName evidence="9">PTS sugar transporter subunit IIB</fullName>
    </submittedName>
</protein>
<name>A0AB35URB0_9FIRM</name>
<dbReference type="CDD" id="cd05564">
    <property type="entry name" value="PTS_IIB_chitobiose_lichenan"/>
    <property type="match status" value="1"/>
</dbReference>
<evidence type="ECO:0000313" key="10">
    <source>
        <dbReference type="Proteomes" id="UP001276902"/>
    </source>
</evidence>
<evidence type="ECO:0000256" key="5">
    <source>
        <dbReference type="ARBA" id="ARBA00022683"/>
    </source>
</evidence>
<gene>
    <name evidence="9" type="ORF">MQE39_13695</name>
</gene>
<evidence type="ECO:0000256" key="6">
    <source>
        <dbReference type="ARBA" id="ARBA00022777"/>
    </source>
</evidence>
<feature type="modified residue" description="Phosphocysteine; by EIIA" evidence="7">
    <location>
        <position position="8"/>
    </location>
</feature>
<evidence type="ECO:0000256" key="3">
    <source>
        <dbReference type="ARBA" id="ARBA00022597"/>
    </source>
</evidence>
<dbReference type="Pfam" id="PF02302">
    <property type="entry name" value="PTS_IIB"/>
    <property type="match status" value="1"/>
</dbReference>
<evidence type="ECO:0000256" key="1">
    <source>
        <dbReference type="ARBA" id="ARBA00022448"/>
    </source>
</evidence>
<dbReference type="AlphaFoldDB" id="A0AB35URB0"/>
<accession>A0AB35URB0</accession>
<dbReference type="InterPro" id="IPR051819">
    <property type="entry name" value="PTS_sugar-specific_EIIB"/>
</dbReference>
<keyword evidence="3 9" id="KW-0762">Sugar transport</keyword>
<keyword evidence="6" id="KW-0418">Kinase</keyword>
<proteinExistence type="predicted"/>
<dbReference type="SUPFAM" id="SSF52794">
    <property type="entry name" value="PTS system IIB component-like"/>
    <property type="match status" value="1"/>
</dbReference>
<keyword evidence="2" id="KW-0597">Phosphoprotein</keyword>
<evidence type="ECO:0000256" key="2">
    <source>
        <dbReference type="ARBA" id="ARBA00022553"/>
    </source>
</evidence>
<dbReference type="GO" id="GO:0009401">
    <property type="term" value="P:phosphoenolpyruvate-dependent sugar phosphotransferase system"/>
    <property type="evidence" value="ECO:0007669"/>
    <property type="project" value="UniProtKB-KW"/>
</dbReference>
<evidence type="ECO:0000313" key="9">
    <source>
        <dbReference type="EMBL" id="MDY5169169.1"/>
    </source>
</evidence>
<dbReference type="Gene3D" id="3.40.50.2300">
    <property type="match status" value="1"/>
</dbReference>
<sequence length="101" mass="11093">MKQILLVCGTGASSGFMAKNIRQAIKARGLSYDVKARSDSVLEDYIEDISLLLVGPHLDYMLADLEEIAKPYRVPVRIIPKEAYGSLDGEAVADLIVEILK</sequence>